<dbReference type="EMBL" id="LDAU01000170">
    <property type="protein sequence ID" value="KRX01401.1"/>
    <property type="molecule type" value="Genomic_DNA"/>
</dbReference>
<accession>A0A0V0QGR3</accession>
<evidence type="ECO:0000313" key="2">
    <source>
        <dbReference type="Proteomes" id="UP000054937"/>
    </source>
</evidence>
<gene>
    <name evidence="1" type="ORF">PPERSA_01304</name>
</gene>
<dbReference type="Proteomes" id="UP000054937">
    <property type="component" value="Unassembled WGS sequence"/>
</dbReference>
<name>A0A0V0QGR3_PSEPJ</name>
<sequence>MKDKQKNLIEFFLQIRENKDIQQNPYFQFANETSNQKDDDNQQNICQKINQLKNPNFDDNLQSLQEVLDQIQNQIIDEPYLVRRLQQTSEYDVIVIFFFTFNIYFQ</sequence>
<evidence type="ECO:0000313" key="1">
    <source>
        <dbReference type="EMBL" id="KRX01401.1"/>
    </source>
</evidence>
<keyword evidence="2" id="KW-1185">Reference proteome</keyword>
<reference evidence="1 2" key="1">
    <citation type="journal article" date="2015" name="Sci. Rep.">
        <title>Genome of the facultative scuticociliatosis pathogen Pseudocohnilembus persalinus provides insight into its virulence through horizontal gene transfer.</title>
        <authorList>
            <person name="Xiong J."/>
            <person name="Wang G."/>
            <person name="Cheng J."/>
            <person name="Tian M."/>
            <person name="Pan X."/>
            <person name="Warren A."/>
            <person name="Jiang C."/>
            <person name="Yuan D."/>
            <person name="Miao W."/>
        </authorList>
    </citation>
    <scope>NUCLEOTIDE SEQUENCE [LARGE SCALE GENOMIC DNA]</scope>
    <source>
        <strain evidence="1">36N120E</strain>
    </source>
</reference>
<proteinExistence type="predicted"/>
<organism evidence="1 2">
    <name type="scientific">Pseudocohnilembus persalinus</name>
    <name type="common">Ciliate</name>
    <dbReference type="NCBI Taxonomy" id="266149"/>
    <lineage>
        <taxon>Eukaryota</taxon>
        <taxon>Sar</taxon>
        <taxon>Alveolata</taxon>
        <taxon>Ciliophora</taxon>
        <taxon>Intramacronucleata</taxon>
        <taxon>Oligohymenophorea</taxon>
        <taxon>Scuticociliatia</taxon>
        <taxon>Philasterida</taxon>
        <taxon>Pseudocohnilembidae</taxon>
        <taxon>Pseudocohnilembus</taxon>
    </lineage>
</organism>
<comment type="caution">
    <text evidence="1">The sequence shown here is derived from an EMBL/GenBank/DDBJ whole genome shotgun (WGS) entry which is preliminary data.</text>
</comment>
<dbReference type="AlphaFoldDB" id="A0A0V0QGR3"/>
<protein>
    <submittedName>
        <fullName evidence="1">Uncharacterized protein</fullName>
    </submittedName>
</protein>
<dbReference type="InParanoid" id="A0A0V0QGR3"/>